<evidence type="ECO:0000256" key="5">
    <source>
        <dbReference type="ARBA" id="ARBA00022763"/>
    </source>
</evidence>
<evidence type="ECO:0000259" key="11">
    <source>
        <dbReference type="Pfam" id="PF02463"/>
    </source>
</evidence>
<dbReference type="Pfam" id="PF02463">
    <property type="entry name" value="SMC_N"/>
    <property type="match status" value="1"/>
</dbReference>
<gene>
    <name evidence="12" type="ORF">EIH08_00980</name>
</gene>
<proteinExistence type="inferred from homology"/>
<comment type="function">
    <text evidence="1 9">May be involved in recombinational repair of damaged DNA.</text>
</comment>
<dbReference type="AlphaFoldDB" id="A0A3G8WSW6"/>
<dbReference type="Proteomes" id="UP000282297">
    <property type="component" value="Chromosome"/>
</dbReference>
<dbReference type="GO" id="GO:0005524">
    <property type="term" value="F:ATP binding"/>
    <property type="evidence" value="ECO:0007669"/>
    <property type="project" value="UniProtKB-KW"/>
</dbReference>
<feature type="coiled-coil region" evidence="10">
    <location>
        <begin position="334"/>
        <end position="365"/>
    </location>
</feature>
<evidence type="ECO:0000256" key="10">
    <source>
        <dbReference type="SAM" id="Coils"/>
    </source>
</evidence>
<evidence type="ECO:0000256" key="9">
    <source>
        <dbReference type="PIRNR" id="PIRNR003128"/>
    </source>
</evidence>
<evidence type="ECO:0000256" key="7">
    <source>
        <dbReference type="ARBA" id="ARBA00023204"/>
    </source>
</evidence>
<comment type="similarity">
    <text evidence="2 9">Belongs to the RecN family.</text>
</comment>
<dbReference type="EMBL" id="CP034171">
    <property type="protein sequence ID" value="AZI19481.1"/>
    <property type="molecule type" value="Genomic_DNA"/>
</dbReference>
<keyword evidence="10" id="KW-0175">Coiled coil</keyword>
<feature type="coiled-coil region" evidence="10">
    <location>
        <begin position="264"/>
        <end position="291"/>
    </location>
</feature>
<name>A0A3G8WSW6_9FLAO</name>
<dbReference type="PANTHER" id="PTHR11059:SF0">
    <property type="entry name" value="DNA REPAIR PROTEIN RECN"/>
    <property type="match status" value="1"/>
</dbReference>
<dbReference type="InterPro" id="IPR004604">
    <property type="entry name" value="DNA_recomb/repair_RecN"/>
</dbReference>
<evidence type="ECO:0000256" key="8">
    <source>
        <dbReference type="ARBA" id="ARBA00033408"/>
    </source>
</evidence>
<evidence type="ECO:0000256" key="4">
    <source>
        <dbReference type="ARBA" id="ARBA00022741"/>
    </source>
</evidence>
<dbReference type="SUPFAM" id="SSF52540">
    <property type="entry name" value="P-loop containing nucleoside triphosphate hydrolases"/>
    <property type="match status" value="1"/>
</dbReference>
<evidence type="ECO:0000256" key="6">
    <source>
        <dbReference type="ARBA" id="ARBA00022840"/>
    </source>
</evidence>
<dbReference type="GO" id="GO:0006310">
    <property type="term" value="P:DNA recombination"/>
    <property type="evidence" value="ECO:0007669"/>
    <property type="project" value="InterPro"/>
</dbReference>
<dbReference type="Gene3D" id="3.40.50.300">
    <property type="entry name" value="P-loop containing nucleotide triphosphate hydrolases"/>
    <property type="match status" value="2"/>
</dbReference>
<evidence type="ECO:0000256" key="3">
    <source>
        <dbReference type="ARBA" id="ARBA00021315"/>
    </source>
</evidence>
<evidence type="ECO:0000313" key="12">
    <source>
        <dbReference type="EMBL" id="AZI19481.1"/>
    </source>
</evidence>
<evidence type="ECO:0000313" key="13">
    <source>
        <dbReference type="Proteomes" id="UP000282297"/>
    </source>
</evidence>
<dbReference type="GO" id="GO:0009432">
    <property type="term" value="P:SOS response"/>
    <property type="evidence" value="ECO:0007669"/>
    <property type="project" value="TreeGrafter"/>
</dbReference>
<sequence>MLNRIFIQNFALIDSLDISLDKGLQVITGETGAGKSIILGALRLILGERADLKAIADAGKKSVVEAEFTIPQQLQGFFEEHDLDFETPTIIRREILPAGKSRAFVNDVPVTLEVLKNLSANLVDIHSQFETSNLFSEDYQFKIIDGLSKNKTLIAGYQSEFYKVKSIEKNLHSLKNQLAEGNKEADYKNFLLSELQEVNLDETDFEDLQTKLSTQENAGIISENLASIFARFDAEEIGVLDAVLDSKSKLSRVADLSHEFSELKQRFEENFVELKDILFELQNKAEQIEMNPELLEVLNSKINKLNALFLKHNVTTVPELIEIREKFSGEQRGFAELENYIAESEKELAATYENLENLAAKLSENRKKSAPVFTKKIEELLKQLGLEKAKFEVQLDESKDFNLFGKENISILFQANSGFPLKPIQTAISGGERSRVMLAVKKIMAENAELPTLILDEIDTGVSGKVADEMGKVMQEMSRDMQLIVITHLAQVAAKGNNNYKVVKKEISGRTQSTIISLSNAEEKLQEIAQLLSGSKITDAALKQAEELMK</sequence>
<evidence type="ECO:0000256" key="2">
    <source>
        <dbReference type="ARBA" id="ARBA00009441"/>
    </source>
</evidence>
<organism evidence="12 13">
    <name type="scientific">Chryseobacterium taklimakanense</name>
    <dbReference type="NCBI Taxonomy" id="536441"/>
    <lineage>
        <taxon>Bacteria</taxon>
        <taxon>Pseudomonadati</taxon>
        <taxon>Bacteroidota</taxon>
        <taxon>Flavobacteriia</taxon>
        <taxon>Flavobacteriales</taxon>
        <taxon>Weeksellaceae</taxon>
        <taxon>Chryseobacterium group</taxon>
        <taxon>Chryseobacterium</taxon>
    </lineage>
</organism>
<keyword evidence="5 9" id="KW-0227">DNA damage</keyword>
<dbReference type="GO" id="GO:0006281">
    <property type="term" value="P:DNA repair"/>
    <property type="evidence" value="ECO:0007669"/>
    <property type="project" value="UniProtKB-KW"/>
</dbReference>
<keyword evidence="4" id="KW-0547">Nucleotide-binding</keyword>
<dbReference type="PIRSF" id="PIRSF003128">
    <property type="entry name" value="RecN"/>
    <property type="match status" value="1"/>
</dbReference>
<dbReference type="InterPro" id="IPR003395">
    <property type="entry name" value="RecF/RecN/SMC_N"/>
</dbReference>
<dbReference type="RefSeq" id="WP_124783760.1">
    <property type="nucleotide sequence ID" value="NZ_CP034171.1"/>
</dbReference>
<dbReference type="GO" id="GO:0043590">
    <property type="term" value="C:bacterial nucleoid"/>
    <property type="evidence" value="ECO:0007669"/>
    <property type="project" value="TreeGrafter"/>
</dbReference>
<dbReference type="CDD" id="cd03241">
    <property type="entry name" value="ABC_RecN"/>
    <property type="match status" value="2"/>
</dbReference>
<feature type="domain" description="RecF/RecN/SMC N-terminal" evidence="11">
    <location>
        <begin position="1"/>
        <end position="505"/>
    </location>
</feature>
<evidence type="ECO:0000256" key="1">
    <source>
        <dbReference type="ARBA" id="ARBA00003618"/>
    </source>
</evidence>
<keyword evidence="6" id="KW-0067">ATP-binding</keyword>
<dbReference type="PANTHER" id="PTHR11059">
    <property type="entry name" value="DNA REPAIR PROTEIN RECN"/>
    <property type="match status" value="1"/>
</dbReference>
<protein>
    <recommendedName>
        <fullName evidence="3 9">DNA repair protein RecN</fullName>
    </recommendedName>
    <alternativeName>
        <fullName evidence="8 9">Recombination protein N</fullName>
    </alternativeName>
</protein>
<dbReference type="InterPro" id="IPR027417">
    <property type="entry name" value="P-loop_NTPase"/>
</dbReference>
<accession>A0A3G8WSW6</accession>
<reference evidence="13" key="1">
    <citation type="submission" date="2018-11" db="EMBL/GenBank/DDBJ databases">
        <title>Proposal to divide the Flavobacteriaceae and reorganize its genera based on Amino Acid Identity values calculated from whole genome sequences.</title>
        <authorList>
            <person name="Nicholson A.C."/>
            <person name="Gulvik C.A."/>
            <person name="Whitney A.M."/>
            <person name="Humrighouse B.W."/>
            <person name="Bell M."/>
            <person name="Holmes B."/>
            <person name="Steigerwalt A.B."/>
            <person name="Villarma A."/>
            <person name="Sheth M."/>
            <person name="Batra D."/>
            <person name="Pryor J."/>
            <person name="Bernardet J.-F."/>
            <person name="Hugo C."/>
            <person name="Kampfer P."/>
            <person name="Newman J.D."/>
            <person name="McQuiston J.R."/>
        </authorList>
    </citation>
    <scope>NUCLEOTIDE SEQUENCE [LARGE SCALE GENOMIC DNA]</scope>
    <source>
        <strain evidence="13">H4753</strain>
    </source>
</reference>
<keyword evidence="7 9" id="KW-0234">DNA repair</keyword>